<keyword evidence="2" id="KW-1185">Reference proteome</keyword>
<dbReference type="EMBL" id="JACOFU010000003">
    <property type="protein sequence ID" value="MBC3831849.1"/>
    <property type="molecule type" value="Genomic_DNA"/>
</dbReference>
<dbReference type="Proteomes" id="UP000643610">
    <property type="component" value="Unassembled WGS sequence"/>
</dbReference>
<organism evidence="1 2">
    <name type="scientific">Undibacterium amnicola</name>
    <dbReference type="NCBI Taxonomy" id="1834038"/>
    <lineage>
        <taxon>Bacteria</taxon>
        <taxon>Pseudomonadati</taxon>
        <taxon>Pseudomonadota</taxon>
        <taxon>Betaproteobacteria</taxon>
        <taxon>Burkholderiales</taxon>
        <taxon>Oxalobacteraceae</taxon>
        <taxon>Undibacterium</taxon>
    </lineage>
</organism>
<evidence type="ECO:0000313" key="1">
    <source>
        <dbReference type="EMBL" id="MBC3831849.1"/>
    </source>
</evidence>
<sequence length="145" mass="17004">MQVHLNHDIAWQSKIDHAVKVADFHAFFEERNYGTGLTKLVLFLICQDPALMLKQRVRLVKATSILYVDIMLDLPYFIQASHVERRRKIANEIREQVQAVLVKRRILDFDLVQFMSDLIFVSDDQLNGQLSTRFDEYCLERASGY</sequence>
<reference evidence="1 2" key="1">
    <citation type="submission" date="2020-08" db="EMBL/GenBank/DDBJ databases">
        <title>Novel species isolated from subtropical streams in China.</title>
        <authorList>
            <person name="Lu H."/>
        </authorList>
    </citation>
    <scope>NUCLEOTIDE SEQUENCE [LARGE SCALE GENOMIC DNA]</scope>
    <source>
        <strain evidence="1 2">KCTC 52442</strain>
    </source>
</reference>
<gene>
    <name evidence="1" type="ORF">H8K33_10040</name>
</gene>
<protein>
    <submittedName>
        <fullName evidence="1">Uncharacterized protein</fullName>
    </submittedName>
</protein>
<dbReference type="RefSeq" id="WP_186890876.1">
    <property type="nucleotide sequence ID" value="NZ_JACOFU010000003.1"/>
</dbReference>
<proteinExistence type="predicted"/>
<accession>A0ABR6XS28</accession>
<evidence type="ECO:0000313" key="2">
    <source>
        <dbReference type="Proteomes" id="UP000643610"/>
    </source>
</evidence>
<comment type="caution">
    <text evidence="1">The sequence shown here is derived from an EMBL/GenBank/DDBJ whole genome shotgun (WGS) entry which is preliminary data.</text>
</comment>
<name>A0ABR6XS28_9BURK</name>